<dbReference type="EMBL" id="FMYV01000004">
    <property type="protein sequence ID" value="SDC44998.1"/>
    <property type="molecule type" value="Genomic_DNA"/>
</dbReference>
<evidence type="ECO:0000313" key="3">
    <source>
        <dbReference type="Proteomes" id="UP000199322"/>
    </source>
</evidence>
<reference evidence="2 3" key="1">
    <citation type="submission" date="2016-10" db="EMBL/GenBank/DDBJ databases">
        <authorList>
            <person name="de Groot N.N."/>
        </authorList>
    </citation>
    <scope>NUCLEOTIDE SEQUENCE [LARGE SCALE GENOMIC DNA]</scope>
    <source>
        <strain evidence="2 3">WG14</strain>
    </source>
</reference>
<protein>
    <submittedName>
        <fullName evidence="2">ATPase/GTPase, AAA15 family</fullName>
    </submittedName>
</protein>
<proteinExistence type="predicted"/>
<name>A0A1G6LNX4_9BACT</name>
<dbReference type="GO" id="GO:0016887">
    <property type="term" value="F:ATP hydrolysis activity"/>
    <property type="evidence" value="ECO:0007669"/>
    <property type="project" value="InterPro"/>
</dbReference>
<dbReference type="PANTHER" id="PTHR43581:SF4">
    <property type="entry name" value="ATP_GTP PHOSPHATASE"/>
    <property type="match status" value="1"/>
</dbReference>
<dbReference type="CDD" id="cd00267">
    <property type="entry name" value="ABC_ATPase"/>
    <property type="match status" value="1"/>
</dbReference>
<dbReference type="Pfam" id="PF13304">
    <property type="entry name" value="AAA_21"/>
    <property type="match status" value="1"/>
</dbReference>
<sequence>MKGEKIKMIKNIYFEHYRKFKNISFEFDKNINVISGTNGTCKSSLLHIISNSFKAIQKGRENNWTKDEESIDVIKNINKLINPKIESLTRGDDKYNNPALNKKGTLFKCHYFDDTKLSFRRHNSTKGNKNRFSIKPVYKKGASESLPMLPIIYLGLFRLFSYGEFNYENQIKKINKGLPNKYKDELINIYYSFTGQKIELYDSKEMGDIKKRADFDTDIEGIDSNTISAGEDNLFIILTSLISLKYYYESIESFREIESILLIDELDASLHPEYQIKLLNLFRNFSKDYKIQFFFTTHSITLLEYALKKKDKVFYFLDNVDSITYNEDIDIYKVKMYLKNKLKKDEFLKNFIPILSEDDEARVWIDMLFNYYKDEYNKDLYSFFHLVKADLSGDSLKNIFNDDKLLRTSFQIIGILDGDKDLNDISLDRKIISLPGKNSPEKILFDYAKTIISNDNDFFKNNILENEGYTKNHFLKNILVDIEKKEKKIKDVKNDENKSSKGLERKENKKIFNKYELFWKYVIKHWIDNPINRKDIDKFFHDLNILFKKVSDYHDINSKDWDHKPLAKN</sequence>
<dbReference type="SUPFAM" id="SSF52540">
    <property type="entry name" value="P-loop containing nucleoside triphosphate hydrolases"/>
    <property type="match status" value="1"/>
</dbReference>
<accession>A0A1G6LNX4</accession>
<evidence type="ECO:0000259" key="1">
    <source>
        <dbReference type="Pfam" id="PF13304"/>
    </source>
</evidence>
<dbReference type="InterPro" id="IPR027417">
    <property type="entry name" value="P-loop_NTPase"/>
</dbReference>
<dbReference type="Gene3D" id="3.40.50.300">
    <property type="entry name" value="P-loop containing nucleotide triphosphate hydrolases"/>
    <property type="match status" value="2"/>
</dbReference>
<feature type="domain" description="ATPase AAA-type core" evidence="1">
    <location>
        <begin position="222"/>
        <end position="304"/>
    </location>
</feature>
<organism evidence="2 3">
    <name type="scientific">Geotoga petraea</name>
    <dbReference type="NCBI Taxonomy" id="28234"/>
    <lineage>
        <taxon>Bacteria</taxon>
        <taxon>Thermotogati</taxon>
        <taxon>Thermotogota</taxon>
        <taxon>Thermotogae</taxon>
        <taxon>Petrotogales</taxon>
        <taxon>Petrotogaceae</taxon>
        <taxon>Geotoga</taxon>
    </lineage>
</organism>
<dbReference type="RefSeq" id="WP_091403466.1">
    <property type="nucleotide sequence ID" value="NZ_FMYV01000004.1"/>
</dbReference>
<dbReference type="STRING" id="28234.SAMN04488588_1100"/>
<dbReference type="InterPro" id="IPR003959">
    <property type="entry name" value="ATPase_AAA_core"/>
</dbReference>
<evidence type="ECO:0000313" key="2">
    <source>
        <dbReference type="EMBL" id="SDC44998.1"/>
    </source>
</evidence>
<dbReference type="GO" id="GO:0005524">
    <property type="term" value="F:ATP binding"/>
    <property type="evidence" value="ECO:0007669"/>
    <property type="project" value="InterPro"/>
</dbReference>
<dbReference type="AlphaFoldDB" id="A0A1G6LNX4"/>
<dbReference type="Proteomes" id="UP000199322">
    <property type="component" value="Unassembled WGS sequence"/>
</dbReference>
<gene>
    <name evidence="2" type="ORF">SAMN04488588_1100</name>
</gene>
<keyword evidence="3" id="KW-1185">Reference proteome</keyword>
<dbReference type="InterPro" id="IPR051396">
    <property type="entry name" value="Bact_Antivir_Def_Nuclease"/>
</dbReference>
<dbReference type="PANTHER" id="PTHR43581">
    <property type="entry name" value="ATP/GTP PHOSPHATASE"/>
    <property type="match status" value="1"/>
</dbReference>